<dbReference type="EMBL" id="AQPH01000058">
    <property type="protein sequence ID" value="EPY00980.1"/>
    <property type="molecule type" value="Genomic_DNA"/>
</dbReference>
<dbReference type="Pfam" id="PF02498">
    <property type="entry name" value="Bro-N"/>
    <property type="match status" value="1"/>
</dbReference>
<gene>
    <name evidence="2" type="ORF">K678_13403</name>
</gene>
<sequence>QDGQPWFVAADICRCIGISNSRDATAALDDDEKGVALTDTLGGPQEVSIVSESGLYALILRSRKAVTPGTVQHRFRKWITSEVIPAIRKTGGYGAPSEGSVERDMRRMSDFIRTQKKLIQAQEDLVEFTRSKLAFDTIRSLVQTTALSDSEIAAAVGSHPGYVAYVRSTTGQTEPVEAALQP</sequence>
<dbReference type="AlphaFoldDB" id="S9TR14"/>
<evidence type="ECO:0000259" key="1">
    <source>
        <dbReference type="PROSITE" id="PS51750"/>
    </source>
</evidence>
<dbReference type="eggNOG" id="COG3617">
    <property type="taxonomic scope" value="Bacteria"/>
</dbReference>
<feature type="domain" description="Bro-N" evidence="1">
    <location>
        <begin position="1"/>
        <end position="91"/>
    </location>
</feature>
<evidence type="ECO:0000313" key="3">
    <source>
        <dbReference type="Proteomes" id="UP000015350"/>
    </source>
</evidence>
<organism evidence="2 3">
    <name type="scientific">Magnetospirillum fulvum MGU-K5</name>
    <dbReference type="NCBI Taxonomy" id="1316936"/>
    <lineage>
        <taxon>Bacteria</taxon>
        <taxon>Pseudomonadati</taxon>
        <taxon>Pseudomonadota</taxon>
        <taxon>Alphaproteobacteria</taxon>
        <taxon>Rhodospirillales</taxon>
        <taxon>Rhodospirillaceae</taxon>
        <taxon>Magnetospirillum</taxon>
    </lineage>
</organism>
<dbReference type="SMART" id="SM01040">
    <property type="entry name" value="Bro-N"/>
    <property type="match status" value="1"/>
</dbReference>
<dbReference type="InterPro" id="IPR003497">
    <property type="entry name" value="BRO_N_domain"/>
</dbReference>
<name>S9TR14_MAGFU</name>
<feature type="non-terminal residue" evidence="2">
    <location>
        <position position="1"/>
    </location>
</feature>
<dbReference type="RefSeq" id="WP_021132982.1">
    <property type="nucleotide sequence ID" value="NZ_AQPH01000058.1"/>
</dbReference>
<reference evidence="2 3" key="1">
    <citation type="submission" date="2013-04" db="EMBL/GenBank/DDBJ databases">
        <authorList>
            <person name="Kuznetsov B."/>
            <person name="Ivanovsky R."/>
        </authorList>
    </citation>
    <scope>NUCLEOTIDE SEQUENCE [LARGE SCALE GENOMIC DNA]</scope>
    <source>
        <strain evidence="2 3">MGU-K5</strain>
    </source>
</reference>
<accession>S9TR14</accession>
<dbReference type="STRING" id="1316936.K678_13403"/>
<dbReference type="PROSITE" id="PS51750">
    <property type="entry name" value="BRO_N"/>
    <property type="match status" value="1"/>
</dbReference>
<dbReference type="PANTHER" id="PTHR36180">
    <property type="entry name" value="DNA-BINDING PROTEIN-RELATED-RELATED"/>
    <property type="match status" value="1"/>
</dbReference>
<evidence type="ECO:0000313" key="2">
    <source>
        <dbReference type="EMBL" id="EPY00980.1"/>
    </source>
</evidence>
<dbReference type="Proteomes" id="UP000015350">
    <property type="component" value="Unassembled WGS sequence"/>
</dbReference>
<comment type="caution">
    <text evidence="2">The sequence shown here is derived from an EMBL/GenBank/DDBJ whole genome shotgun (WGS) entry which is preliminary data.</text>
</comment>
<dbReference type="PANTHER" id="PTHR36180:SF2">
    <property type="entry name" value="BRO FAMILY PROTEIN"/>
    <property type="match status" value="1"/>
</dbReference>
<protein>
    <submittedName>
        <fullName evidence="2">Antirepressor protein</fullName>
    </submittedName>
</protein>
<proteinExistence type="predicted"/>